<keyword evidence="4" id="KW-0804">Transcription</keyword>
<proteinExistence type="inferred from homology"/>
<dbReference type="InterPro" id="IPR051431">
    <property type="entry name" value="TFIID_subunit_9"/>
</dbReference>
<sequence length="218" mass="24778">MLSIYKTSRCLIHVQVGWYKIVLIMNAEAEGQNTMAESSLPKDANTIIAILKDMGVTDYEPRVIHQMLEFAYRYITDVLEDAKTYASHAGRTNISIEDTKLAVQMQLDHHFTGPPPRDFLVDAARQKNTAALPPLKNFAGARLPPDRYCLSSVNYRLRTTVDEKPNRKPTMSNSRSGPLIKNENRTSQKHQFVNPQIIMPNTGGAIKRKWLDEEDYDT</sequence>
<dbReference type="SUPFAM" id="SSF47113">
    <property type="entry name" value="Histone-fold"/>
    <property type="match status" value="1"/>
</dbReference>
<evidence type="ECO:0008006" key="8">
    <source>
        <dbReference type="Google" id="ProtNLM"/>
    </source>
</evidence>
<evidence type="ECO:0000313" key="6">
    <source>
        <dbReference type="EMBL" id="CAK8690697.1"/>
    </source>
</evidence>
<keyword evidence="5" id="KW-0539">Nucleus</keyword>
<dbReference type="PANTHER" id="PTHR48068:SF4">
    <property type="entry name" value="TATA-BOX BINDING PROTEIN ASSOCIATED FACTOR 9"/>
    <property type="match status" value="1"/>
</dbReference>
<evidence type="ECO:0000256" key="3">
    <source>
        <dbReference type="ARBA" id="ARBA00023015"/>
    </source>
</evidence>
<keyword evidence="7" id="KW-1185">Reference proteome</keyword>
<dbReference type="Proteomes" id="UP001642483">
    <property type="component" value="Unassembled WGS sequence"/>
</dbReference>
<protein>
    <recommendedName>
        <fullName evidence="8">Transcription initiation factor TFIID subunit 9</fullName>
    </recommendedName>
</protein>
<dbReference type="PANTHER" id="PTHR48068">
    <property type="entry name" value="TAF9 RNA POLYMERASE II, TATA BOX-BINDING PROTEIN (TBP)-ASSOCIATED FACTOR"/>
    <property type="match status" value="1"/>
</dbReference>
<comment type="caution">
    <text evidence="6">The sequence shown here is derived from an EMBL/GenBank/DDBJ whole genome shotgun (WGS) entry which is preliminary data.</text>
</comment>
<gene>
    <name evidence="6" type="ORF">CVLEPA_LOCUS23281</name>
</gene>
<accession>A0ABP0GFZ5</accession>
<dbReference type="InterPro" id="IPR009072">
    <property type="entry name" value="Histone-fold"/>
</dbReference>
<evidence type="ECO:0000256" key="1">
    <source>
        <dbReference type="ARBA" id="ARBA00004123"/>
    </source>
</evidence>
<comment type="subcellular location">
    <subcellularLocation>
        <location evidence="1">Nucleus</location>
    </subcellularLocation>
</comment>
<evidence type="ECO:0000256" key="4">
    <source>
        <dbReference type="ARBA" id="ARBA00023163"/>
    </source>
</evidence>
<evidence type="ECO:0000313" key="7">
    <source>
        <dbReference type="Proteomes" id="UP001642483"/>
    </source>
</evidence>
<evidence type="ECO:0000256" key="5">
    <source>
        <dbReference type="ARBA" id="ARBA00023242"/>
    </source>
</evidence>
<dbReference type="Pfam" id="PF02291">
    <property type="entry name" value="TFIID-31kDa"/>
    <property type="match status" value="1"/>
</dbReference>
<name>A0ABP0GFZ5_CLALP</name>
<dbReference type="InterPro" id="IPR003162">
    <property type="entry name" value="TFIID-31"/>
</dbReference>
<dbReference type="CDD" id="cd07979">
    <property type="entry name" value="HFD_TAF9"/>
    <property type="match status" value="1"/>
</dbReference>
<reference evidence="6 7" key="1">
    <citation type="submission" date="2024-02" db="EMBL/GenBank/DDBJ databases">
        <authorList>
            <person name="Daric V."/>
            <person name="Darras S."/>
        </authorList>
    </citation>
    <scope>NUCLEOTIDE SEQUENCE [LARGE SCALE GENOMIC DNA]</scope>
</reference>
<keyword evidence="3" id="KW-0805">Transcription regulation</keyword>
<dbReference type="Gene3D" id="1.10.20.10">
    <property type="entry name" value="Histone, subunit A"/>
    <property type="match status" value="1"/>
</dbReference>
<organism evidence="6 7">
    <name type="scientific">Clavelina lepadiformis</name>
    <name type="common">Light-bulb sea squirt</name>
    <name type="synonym">Ascidia lepadiformis</name>
    <dbReference type="NCBI Taxonomy" id="159417"/>
    <lineage>
        <taxon>Eukaryota</taxon>
        <taxon>Metazoa</taxon>
        <taxon>Chordata</taxon>
        <taxon>Tunicata</taxon>
        <taxon>Ascidiacea</taxon>
        <taxon>Aplousobranchia</taxon>
        <taxon>Clavelinidae</taxon>
        <taxon>Clavelina</taxon>
    </lineage>
</organism>
<comment type="similarity">
    <text evidence="2">Belongs to the TAF9 family.</text>
</comment>
<dbReference type="EMBL" id="CAWYQH010000119">
    <property type="protein sequence ID" value="CAK8690697.1"/>
    <property type="molecule type" value="Genomic_DNA"/>
</dbReference>
<evidence type="ECO:0000256" key="2">
    <source>
        <dbReference type="ARBA" id="ARBA00007646"/>
    </source>
</evidence>